<reference evidence="1 2" key="1">
    <citation type="submission" date="2012-02" db="EMBL/GenBank/DDBJ databases">
        <title>Whole genome shotgun sequence of Gordonia sputi NBRC 100414.</title>
        <authorList>
            <person name="Yoshida I."/>
            <person name="Hosoyama A."/>
            <person name="Tsuchikane K."/>
            <person name="Katsumata H."/>
            <person name="Yamazaki S."/>
            <person name="Fujita N."/>
        </authorList>
    </citation>
    <scope>NUCLEOTIDE SEQUENCE [LARGE SCALE GENOMIC DNA]</scope>
    <source>
        <strain evidence="1 2">NBRC 100414</strain>
    </source>
</reference>
<protein>
    <recommendedName>
        <fullName evidence="3">AbiEi antitoxin C-terminal domain-containing protein</fullName>
    </recommendedName>
</protein>
<evidence type="ECO:0008006" key="3">
    <source>
        <dbReference type="Google" id="ProtNLM"/>
    </source>
</evidence>
<evidence type="ECO:0000313" key="1">
    <source>
        <dbReference type="EMBL" id="GAB38621.1"/>
    </source>
</evidence>
<organism evidence="1 2">
    <name type="scientific">Gordonia sputi NBRC 100414</name>
    <dbReference type="NCBI Taxonomy" id="1089453"/>
    <lineage>
        <taxon>Bacteria</taxon>
        <taxon>Bacillati</taxon>
        <taxon>Actinomycetota</taxon>
        <taxon>Actinomycetes</taxon>
        <taxon>Mycobacteriales</taxon>
        <taxon>Gordoniaceae</taxon>
        <taxon>Gordonia</taxon>
    </lineage>
</organism>
<evidence type="ECO:0000313" key="2">
    <source>
        <dbReference type="Proteomes" id="UP000005845"/>
    </source>
</evidence>
<dbReference type="Proteomes" id="UP000005845">
    <property type="component" value="Unassembled WGS sequence"/>
</dbReference>
<proteinExistence type="predicted"/>
<feature type="non-terminal residue" evidence="1">
    <location>
        <position position="56"/>
    </location>
</feature>
<dbReference type="EMBL" id="BAFC01000048">
    <property type="protein sequence ID" value="GAB38621.1"/>
    <property type="molecule type" value="Genomic_DNA"/>
</dbReference>
<sequence length="56" mass="6585">MTGLEHDDQWRGVFSWAELTRRDFSQAQVRRLVDSGDLRLLRRGWYATSYADPTVV</sequence>
<comment type="caution">
    <text evidence="1">The sequence shown here is derived from an EMBL/GenBank/DDBJ whole genome shotgun (WGS) entry which is preliminary data.</text>
</comment>
<dbReference type="AlphaFoldDB" id="H5TYR3"/>
<name>H5TYR3_9ACTN</name>
<gene>
    <name evidence="1" type="ORF">GOSPT_048_00010</name>
</gene>
<keyword evidence="2" id="KW-1185">Reference proteome</keyword>
<accession>H5TYR3</accession>